<dbReference type="OrthoDB" id="9898410at2"/>
<gene>
    <name evidence="2" type="ORF">GA0070620_1817</name>
</gene>
<keyword evidence="1" id="KW-0812">Transmembrane</keyword>
<name>A0A1C3N173_9ACTN</name>
<reference evidence="3" key="1">
    <citation type="submission" date="2016-06" db="EMBL/GenBank/DDBJ databases">
        <authorList>
            <person name="Varghese N."/>
        </authorList>
    </citation>
    <scope>NUCLEOTIDE SEQUENCE [LARGE SCALE GENOMIC DNA]</scope>
    <source>
        <strain evidence="3">DSM 45344</strain>
    </source>
</reference>
<keyword evidence="3" id="KW-1185">Reference proteome</keyword>
<sequence length="145" mass="14936">MTQDSLPPTVARKVRALRRAGLILLGLIGLVFLTVGGWLLASQSWDRATGTVQTCTARVERTTSSSGRTVHTCTVTWRAADGAHTGSVELDRAGAVPGRAVALRVTGDQAVVATPVWVGAASAAGGLALVGAAAVLLVRQRRARA</sequence>
<evidence type="ECO:0000313" key="2">
    <source>
        <dbReference type="EMBL" id="SBV26329.1"/>
    </source>
</evidence>
<feature type="transmembrane region" description="Helical" evidence="1">
    <location>
        <begin position="116"/>
        <end position="138"/>
    </location>
</feature>
<accession>A0A1C3N173</accession>
<keyword evidence="1" id="KW-0472">Membrane</keyword>
<dbReference type="RefSeq" id="WP_091589440.1">
    <property type="nucleotide sequence ID" value="NZ_JBHRWG010000003.1"/>
</dbReference>
<feature type="transmembrane region" description="Helical" evidence="1">
    <location>
        <begin position="21"/>
        <end position="41"/>
    </location>
</feature>
<dbReference type="Proteomes" id="UP000199393">
    <property type="component" value="Chromosome I"/>
</dbReference>
<evidence type="ECO:0000256" key="1">
    <source>
        <dbReference type="SAM" id="Phobius"/>
    </source>
</evidence>
<dbReference type="EMBL" id="LT598496">
    <property type="protein sequence ID" value="SBV26329.1"/>
    <property type="molecule type" value="Genomic_DNA"/>
</dbReference>
<protein>
    <submittedName>
        <fullName evidence="2">Uncharacterized protein</fullName>
    </submittedName>
</protein>
<evidence type="ECO:0000313" key="3">
    <source>
        <dbReference type="Proteomes" id="UP000199393"/>
    </source>
</evidence>
<dbReference type="AlphaFoldDB" id="A0A1C3N173"/>
<organism evidence="2 3">
    <name type="scientific">Micromonospora krabiensis</name>
    <dbReference type="NCBI Taxonomy" id="307121"/>
    <lineage>
        <taxon>Bacteria</taxon>
        <taxon>Bacillati</taxon>
        <taxon>Actinomycetota</taxon>
        <taxon>Actinomycetes</taxon>
        <taxon>Micromonosporales</taxon>
        <taxon>Micromonosporaceae</taxon>
        <taxon>Micromonospora</taxon>
    </lineage>
</organism>
<proteinExistence type="predicted"/>
<keyword evidence="1" id="KW-1133">Transmembrane helix</keyword>